<feature type="compositionally biased region" description="Polar residues" evidence="1">
    <location>
        <begin position="108"/>
        <end position="122"/>
    </location>
</feature>
<sequence length="208" mass="23574">MSRQQQLARQFMSLDLTRKQLLHIPSSSTAILTKLRPWIHLHQQHPVSRFHLSARLTNGQRQRAATSVAEASSSAPARGPQSSHKISKPDTRRKAQRLNTTNTTTTTPLKDQASQQTNSVTGQVRLNRTMDSKEVDKEILRLVQAKTAWKDIDAALNLPHSKAHHRYHTHLDPALKAWKLPNGQPNLALQDRLIYLVEVEKLSFAQIE</sequence>
<dbReference type="OrthoDB" id="2385226at2759"/>
<comment type="caution">
    <text evidence="2">The sequence shown here is derived from an EMBL/GenBank/DDBJ whole genome shotgun (WGS) entry which is preliminary data.</text>
</comment>
<reference evidence="2" key="1">
    <citation type="journal article" date="2020" name="Fungal Divers.">
        <title>Resolving the Mortierellaceae phylogeny through synthesis of multi-gene phylogenetics and phylogenomics.</title>
        <authorList>
            <person name="Vandepol N."/>
            <person name="Liber J."/>
            <person name="Desiro A."/>
            <person name="Na H."/>
            <person name="Kennedy M."/>
            <person name="Barry K."/>
            <person name="Grigoriev I.V."/>
            <person name="Miller A.N."/>
            <person name="O'Donnell K."/>
            <person name="Stajich J.E."/>
            <person name="Bonito G."/>
        </authorList>
    </citation>
    <scope>NUCLEOTIDE SEQUENCE</scope>
    <source>
        <strain evidence="2">NRRL 6426</strain>
    </source>
</reference>
<keyword evidence="3" id="KW-1185">Reference proteome</keyword>
<gene>
    <name evidence="2" type="ORF">BG015_010062</name>
</gene>
<feature type="region of interest" description="Disordered" evidence="1">
    <location>
        <begin position="58"/>
        <end position="122"/>
    </location>
</feature>
<evidence type="ECO:0000313" key="2">
    <source>
        <dbReference type="EMBL" id="KAF9148226.1"/>
    </source>
</evidence>
<protein>
    <submittedName>
        <fullName evidence="2">Uncharacterized protein</fullName>
    </submittedName>
</protein>
<evidence type="ECO:0000313" key="3">
    <source>
        <dbReference type="Proteomes" id="UP000748756"/>
    </source>
</evidence>
<feature type="compositionally biased region" description="Low complexity" evidence="1">
    <location>
        <begin position="64"/>
        <end position="77"/>
    </location>
</feature>
<proteinExistence type="predicted"/>
<feature type="non-terminal residue" evidence="2">
    <location>
        <position position="208"/>
    </location>
</feature>
<evidence type="ECO:0000256" key="1">
    <source>
        <dbReference type="SAM" id="MobiDB-lite"/>
    </source>
</evidence>
<dbReference type="Proteomes" id="UP000748756">
    <property type="component" value="Unassembled WGS sequence"/>
</dbReference>
<dbReference type="AlphaFoldDB" id="A0A9P5V9C2"/>
<dbReference type="EMBL" id="JAAAUQ010000692">
    <property type="protein sequence ID" value="KAF9148226.1"/>
    <property type="molecule type" value="Genomic_DNA"/>
</dbReference>
<name>A0A9P5V9C2_9FUNG</name>
<organism evidence="2 3">
    <name type="scientific">Linnemannia schmuckeri</name>
    <dbReference type="NCBI Taxonomy" id="64567"/>
    <lineage>
        <taxon>Eukaryota</taxon>
        <taxon>Fungi</taxon>
        <taxon>Fungi incertae sedis</taxon>
        <taxon>Mucoromycota</taxon>
        <taxon>Mortierellomycotina</taxon>
        <taxon>Mortierellomycetes</taxon>
        <taxon>Mortierellales</taxon>
        <taxon>Mortierellaceae</taxon>
        <taxon>Linnemannia</taxon>
    </lineage>
</organism>
<accession>A0A9P5V9C2</accession>